<feature type="signal peptide" evidence="2">
    <location>
        <begin position="1"/>
        <end position="18"/>
    </location>
</feature>
<dbReference type="AlphaFoldDB" id="A0AAV5SSE9"/>
<sequence length="85" mass="9704">TRLAFIFIFLVHLYLCIEQDTSHNKIDFIKSDYDLEGGGTPGMRRKGRRVRRGDYYSDYDGEEEEEGEEELEHQGIGGTATGKGE</sequence>
<proteinExistence type="predicted"/>
<feature type="non-terminal residue" evidence="3">
    <location>
        <position position="85"/>
    </location>
</feature>
<evidence type="ECO:0000313" key="4">
    <source>
        <dbReference type="Proteomes" id="UP001432027"/>
    </source>
</evidence>
<keyword evidence="4" id="KW-1185">Reference proteome</keyword>
<organism evidence="3 4">
    <name type="scientific">Pristionchus entomophagus</name>
    <dbReference type="NCBI Taxonomy" id="358040"/>
    <lineage>
        <taxon>Eukaryota</taxon>
        <taxon>Metazoa</taxon>
        <taxon>Ecdysozoa</taxon>
        <taxon>Nematoda</taxon>
        <taxon>Chromadorea</taxon>
        <taxon>Rhabditida</taxon>
        <taxon>Rhabditina</taxon>
        <taxon>Diplogasteromorpha</taxon>
        <taxon>Diplogasteroidea</taxon>
        <taxon>Neodiplogasteridae</taxon>
        <taxon>Pristionchus</taxon>
    </lineage>
</organism>
<feature type="compositionally biased region" description="Acidic residues" evidence="1">
    <location>
        <begin position="57"/>
        <end position="71"/>
    </location>
</feature>
<comment type="caution">
    <text evidence="3">The sequence shown here is derived from an EMBL/GenBank/DDBJ whole genome shotgun (WGS) entry which is preliminary data.</text>
</comment>
<feature type="region of interest" description="Disordered" evidence="1">
    <location>
        <begin position="57"/>
        <end position="85"/>
    </location>
</feature>
<evidence type="ECO:0000313" key="3">
    <source>
        <dbReference type="EMBL" id="GMS84284.1"/>
    </source>
</evidence>
<gene>
    <name evidence="3" type="ORF">PENTCL1PPCAC_6459</name>
</gene>
<feature type="compositionally biased region" description="Gly residues" evidence="1">
    <location>
        <begin position="75"/>
        <end position="85"/>
    </location>
</feature>
<evidence type="ECO:0000256" key="1">
    <source>
        <dbReference type="SAM" id="MobiDB-lite"/>
    </source>
</evidence>
<protein>
    <submittedName>
        <fullName evidence="3">Uncharacterized protein</fullName>
    </submittedName>
</protein>
<feature type="chain" id="PRO_5043932813" evidence="2">
    <location>
        <begin position="19"/>
        <end position="85"/>
    </location>
</feature>
<reference evidence="3" key="1">
    <citation type="submission" date="2023-10" db="EMBL/GenBank/DDBJ databases">
        <title>Genome assembly of Pristionchus species.</title>
        <authorList>
            <person name="Yoshida K."/>
            <person name="Sommer R.J."/>
        </authorList>
    </citation>
    <scope>NUCLEOTIDE SEQUENCE</scope>
    <source>
        <strain evidence="3">RS0144</strain>
    </source>
</reference>
<name>A0AAV5SSE9_9BILA</name>
<evidence type="ECO:0000256" key="2">
    <source>
        <dbReference type="SAM" id="SignalP"/>
    </source>
</evidence>
<dbReference type="EMBL" id="BTSX01000002">
    <property type="protein sequence ID" value="GMS84284.1"/>
    <property type="molecule type" value="Genomic_DNA"/>
</dbReference>
<dbReference type="Proteomes" id="UP001432027">
    <property type="component" value="Unassembled WGS sequence"/>
</dbReference>
<feature type="non-terminal residue" evidence="3">
    <location>
        <position position="1"/>
    </location>
</feature>
<keyword evidence="2" id="KW-0732">Signal</keyword>
<accession>A0AAV5SSE9</accession>